<feature type="region of interest" description="Disordered" evidence="1">
    <location>
        <begin position="161"/>
        <end position="209"/>
    </location>
</feature>
<gene>
    <name evidence="2" type="ORF">AKAME5_002004200</name>
</gene>
<dbReference type="EMBL" id="BRZM01000147">
    <property type="protein sequence ID" value="GLD68729.1"/>
    <property type="molecule type" value="Genomic_DNA"/>
</dbReference>
<evidence type="ECO:0000313" key="3">
    <source>
        <dbReference type="Proteomes" id="UP001279410"/>
    </source>
</evidence>
<accession>A0AAD3RFK6</accession>
<dbReference type="AlphaFoldDB" id="A0AAD3RFK6"/>
<evidence type="ECO:0000313" key="2">
    <source>
        <dbReference type="EMBL" id="GLD68729.1"/>
    </source>
</evidence>
<protein>
    <submittedName>
        <fullName evidence="2">Signal-induced proliferation-associated 1-like protein 3</fullName>
    </submittedName>
</protein>
<keyword evidence="3" id="KW-1185">Reference proteome</keyword>
<feature type="non-terminal residue" evidence="2">
    <location>
        <position position="1"/>
    </location>
</feature>
<dbReference type="Proteomes" id="UP001279410">
    <property type="component" value="Unassembled WGS sequence"/>
</dbReference>
<reference evidence="2" key="1">
    <citation type="submission" date="2022-08" db="EMBL/GenBank/DDBJ databases">
        <title>Genome sequencing of akame (Lates japonicus).</title>
        <authorList>
            <person name="Hashiguchi Y."/>
            <person name="Takahashi H."/>
        </authorList>
    </citation>
    <scope>NUCLEOTIDE SEQUENCE</scope>
    <source>
        <strain evidence="2">Kochi</strain>
    </source>
</reference>
<sequence length="338" mass="36742">MAALNGRSTSATWLRTRQQPPLDSAGKLNLISLLLAQRQRRAELGPAGPSPGGSGPGLAEVGLPLSWVYRLNLLTIGCEGSGYDSEERNGLGQLGFHVRLGGTVAEFLLGGGMRLLPGRRRLRQGSGLVEISARWHDDASRADDDLQGRQSRGCTEEYEMKTMEQKPEPEPLAAGYRPSPRPTWRWDSPPIPPGLHSTPNPQRWAPMGPPPPPLPRSHKALMPVPYREPQHLNSKRPVSYPENHYTLSPAGGDRVLPYRNPSASFSSPSSGLIGLSTMGPPGITPGPFVRYKHSPDRYGTGQRPLLPYEPHLSVDITSSGESSSGFTSQESTIERCKT</sequence>
<evidence type="ECO:0000256" key="1">
    <source>
        <dbReference type="SAM" id="MobiDB-lite"/>
    </source>
</evidence>
<feature type="region of interest" description="Disordered" evidence="1">
    <location>
        <begin position="313"/>
        <end position="338"/>
    </location>
</feature>
<feature type="compositionally biased region" description="Low complexity" evidence="1">
    <location>
        <begin position="317"/>
        <end position="331"/>
    </location>
</feature>
<name>A0AAD3RFK6_LATJO</name>
<comment type="caution">
    <text evidence="2">The sequence shown here is derived from an EMBL/GenBank/DDBJ whole genome shotgun (WGS) entry which is preliminary data.</text>
</comment>
<proteinExistence type="predicted"/>
<organism evidence="2 3">
    <name type="scientific">Lates japonicus</name>
    <name type="common">Japanese lates</name>
    <dbReference type="NCBI Taxonomy" id="270547"/>
    <lineage>
        <taxon>Eukaryota</taxon>
        <taxon>Metazoa</taxon>
        <taxon>Chordata</taxon>
        <taxon>Craniata</taxon>
        <taxon>Vertebrata</taxon>
        <taxon>Euteleostomi</taxon>
        <taxon>Actinopterygii</taxon>
        <taxon>Neopterygii</taxon>
        <taxon>Teleostei</taxon>
        <taxon>Neoteleostei</taxon>
        <taxon>Acanthomorphata</taxon>
        <taxon>Carangaria</taxon>
        <taxon>Carangaria incertae sedis</taxon>
        <taxon>Centropomidae</taxon>
        <taxon>Lates</taxon>
    </lineage>
</organism>